<evidence type="ECO:0000256" key="4">
    <source>
        <dbReference type="ARBA" id="ARBA00017858"/>
    </source>
</evidence>
<sequence length="344" mass="35463">MRPGPVTVRPPATSANLGPGFDAFGLALELRDEVVVEALPEPGLTVEVFGEGAGDVPLDERHLLVRALRAGFDALGGQPAGLRVTCRNRIPHGRGLGSSSAAICAGLTAARDLADGGALVLDDDALLDLANRIEGHPDNVAPALRGGLTIAWTQQDPDGPRRAGAPQKPDPAGHTVRQPEHMRAFALRLDPVPQVAAVAFVPPNRLATEVARGLLPDMVPHRDAAFNAGRAALLTAALTAPGLSAHHRAELLHAGTRDRLHQGYRAAAMPDSAALIRRLRAEGFAAFVSGAGPTVLALTVGPEWEQKAVGYAPPDWDVMVLTVAGAGTAGGAGPVSGAVRADTP</sequence>
<feature type="domain" description="GHMP kinase N-terminal" evidence="15">
    <location>
        <begin position="63"/>
        <end position="147"/>
    </location>
</feature>
<evidence type="ECO:0000256" key="5">
    <source>
        <dbReference type="ARBA" id="ARBA00022605"/>
    </source>
</evidence>
<accession>A0A8J7WT51</accession>
<comment type="similarity">
    <text evidence="2 13">Belongs to the GHMP kinase family. Homoserine kinase subfamily.</text>
</comment>
<dbReference type="Pfam" id="PF00288">
    <property type="entry name" value="GHMP_kinases_N"/>
    <property type="match status" value="1"/>
</dbReference>
<proteinExistence type="inferred from homology"/>
<dbReference type="InterPro" id="IPR020568">
    <property type="entry name" value="Ribosomal_Su5_D2-typ_SF"/>
</dbReference>
<keyword evidence="5 13" id="KW-0028">Amino-acid biosynthesis</keyword>
<comment type="subcellular location">
    <subcellularLocation>
        <location evidence="13">Cytoplasm</location>
    </subcellularLocation>
</comment>
<keyword evidence="9 13" id="KW-0418">Kinase</keyword>
<evidence type="ECO:0000256" key="13">
    <source>
        <dbReference type="HAMAP-Rule" id="MF_00384"/>
    </source>
</evidence>
<evidence type="ECO:0000256" key="14">
    <source>
        <dbReference type="SAM" id="MobiDB-lite"/>
    </source>
</evidence>
<dbReference type="Gene3D" id="3.30.70.890">
    <property type="entry name" value="GHMP kinase, C-terminal domain"/>
    <property type="match status" value="1"/>
</dbReference>
<protein>
    <recommendedName>
        <fullName evidence="4 13">Homoserine kinase</fullName>
        <shortName evidence="13">HK</shortName>
        <shortName evidence="13">HSK</shortName>
        <ecNumber evidence="3 13">2.7.1.39</ecNumber>
    </recommendedName>
</protein>
<dbReference type="InterPro" id="IPR006203">
    <property type="entry name" value="GHMP_knse_ATP-bd_CS"/>
</dbReference>
<dbReference type="UniPathway" id="UPA00050">
    <property type="reaction ID" value="UER00064"/>
</dbReference>
<comment type="catalytic activity">
    <reaction evidence="11 13">
        <text>L-homoserine + ATP = O-phospho-L-homoserine + ADP + H(+)</text>
        <dbReference type="Rhea" id="RHEA:13985"/>
        <dbReference type="ChEBI" id="CHEBI:15378"/>
        <dbReference type="ChEBI" id="CHEBI:30616"/>
        <dbReference type="ChEBI" id="CHEBI:57476"/>
        <dbReference type="ChEBI" id="CHEBI:57590"/>
        <dbReference type="ChEBI" id="CHEBI:456216"/>
        <dbReference type="EC" id="2.7.1.39"/>
    </reaction>
</comment>
<dbReference type="PANTHER" id="PTHR20861:SF1">
    <property type="entry name" value="HOMOSERINE KINASE"/>
    <property type="match status" value="1"/>
</dbReference>
<dbReference type="SUPFAM" id="SSF54211">
    <property type="entry name" value="Ribosomal protein S5 domain 2-like"/>
    <property type="match status" value="1"/>
</dbReference>
<evidence type="ECO:0000256" key="7">
    <source>
        <dbReference type="ARBA" id="ARBA00022697"/>
    </source>
</evidence>
<dbReference type="GO" id="GO:0004413">
    <property type="term" value="F:homoserine kinase activity"/>
    <property type="evidence" value="ECO:0007669"/>
    <property type="project" value="UniProtKB-UniRule"/>
</dbReference>
<dbReference type="NCBIfam" id="TIGR00191">
    <property type="entry name" value="thrB"/>
    <property type="match status" value="1"/>
</dbReference>
<evidence type="ECO:0000256" key="9">
    <source>
        <dbReference type="ARBA" id="ARBA00022777"/>
    </source>
</evidence>
<dbReference type="AlphaFoldDB" id="A0A8J7WT51"/>
<evidence type="ECO:0000256" key="3">
    <source>
        <dbReference type="ARBA" id="ARBA00012078"/>
    </source>
</evidence>
<evidence type="ECO:0000256" key="12">
    <source>
        <dbReference type="ARBA" id="ARBA00049954"/>
    </source>
</evidence>
<evidence type="ECO:0000259" key="15">
    <source>
        <dbReference type="Pfam" id="PF00288"/>
    </source>
</evidence>
<comment type="caution">
    <text evidence="17">The sequence shown here is derived from an EMBL/GenBank/DDBJ whole genome shotgun (WGS) entry which is preliminary data.</text>
</comment>
<keyword evidence="13" id="KW-0963">Cytoplasm</keyword>
<name>A0A8J7WT51_9ACTN</name>
<dbReference type="EMBL" id="JAGSXH010000136">
    <property type="protein sequence ID" value="MBS2966290.1"/>
    <property type="molecule type" value="Genomic_DNA"/>
</dbReference>
<comment type="pathway">
    <text evidence="1 13">Amino-acid biosynthesis; L-threonine biosynthesis; L-threonine from L-aspartate: step 4/5.</text>
</comment>
<evidence type="ECO:0000256" key="10">
    <source>
        <dbReference type="ARBA" id="ARBA00022840"/>
    </source>
</evidence>
<dbReference type="GO" id="GO:0005524">
    <property type="term" value="F:ATP binding"/>
    <property type="evidence" value="ECO:0007669"/>
    <property type="project" value="UniProtKB-UniRule"/>
</dbReference>
<dbReference type="SUPFAM" id="SSF55060">
    <property type="entry name" value="GHMP Kinase, C-terminal domain"/>
    <property type="match status" value="1"/>
</dbReference>
<dbReference type="HAMAP" id="MF_00384">
    <property type="entry name" value="Homoser_kinase"/>
    <property type="match status" value="1"/>
</dbReference>
<keyword evidence="18" id="KW-1185">Reference proteome</keyword>
<dbReference type="InterPro" id="IPR013750">
    <property type="entry name" value="GHMP_kinase_C_dom"/>
</dbReference>
<gene>
    <name evidence="13" type="primary">thrB</name>
    <name evidence="17" type="ORF">KGA66_24810</name>
</gene>
<dbReference type="PROSITE" id="PS00627">
    <property type="entry name" value="GHMP_KINASES_ATP"/>
    <property type="match status" value="1"/>
</dbReference>
<keyword evidence="10 13" id="KW-0067">ATP-binding</keyword>
<dbReference type="GO" id="GO:0009088">
    <property type="term" value="P:threonine biosynthetic process"/>
    <property type="evidence" value="ECO:0007669"/>
    <property type="project" value="UniProtKB-UniRule"/>
</dbReference>
<comment type="function">
    <text evidence="12 13">Catalyzes the ATP-dependent phosphorylation of L-homoserine to L-homoserine phosphate.</text>
</comment>
<evidence type="ECO:0000256" key="11">
    <source>
        <dbReference type="ARBA" id="ARBA00049375"/>
    </source>
</evidence>
<dbReference type="Gene3D" id="3.30.230.10">
    <property type="match status" value="1"/>
</dbReference>
<dbReference type="GO" id="GO:0005737">
    <property type="term" value="C:cytoplasm"/>
    <property type="evidence" value="ECO:0007669"/>
    <property type="project" value="UniProtKB-SubCell"/>
</dbReference>
<evidence type="ECO:0000259" key="16">
    <source>
        <dbReference type="Pfam" id="PF08544"/>
    </source>
</evidence>
<feature type="binding site" evidence="13">
    <location>
        <begin position="91"/>
        <end position="101"/>
    </location>
    <ligand>
        <name>ATP</name>
        <dbReference type="ChEBI" id="CHEBI:30616"/>
    </ligand>
</feature>
<organism evidence="17 18">
    <name type="scientific">Actinocrinis puniceicyclus</name>
    <dbReference type="NCBI Taxonomy" id="977794"/>
    <lineage>
        <taxon>Bacteria</taxon>
        <taxon>Bacillati</taxon>
        <taxon>Actinomycetota</taxon>
        <taxon>Actinomycetes</taxon>
        <taxon>Catenulisporales</taxon>
        <taxon>Actinospicaceae</taxon>
        <taxon>Actinocrinis</taxon>
    </lineage>
</organism>
<reference evidence="17" key="1">
    <citation type="submission" date="2021-04" db="EMBL/GenBank/DDBJ databases">
        <title>Genome based classification of Actinospica acidithermotolerans sp. nov., an actinobacterium isolated from an Indonesian hot spring.</title>
        <authorList>
            <person name="Kusuma A.B."/>
            <person name="Putra K.E."/>
            <person name="Nafisah S."/>
            <person name="Loh J."/>
            <person name="Nouioui I."/>
            <person name="Goodfellow M."/>
        </authorList>
    </citation>
    <scope>NUCLEOTIDE SEQUENCE</scope>
    <source>
        <strain evidence="17">DSM 45618</strain>
    </source>
</reference>
<dbReference type="EC" id="2.7.1.39" evidence="3 13"/>
<evidence type="ECO:0000313" key="17">
    <source>
        <dbReference type="EMBL" id="MBS2966290.1"/>
    </source>
</evidence>
<dbReference type="InterPro" id="IPR036554">
    <property type="entry name" value="GHMP_kinase_C_sf"/>
</dbReference>
<evidence type="ECO:0000313" key="18">
    <source>
        <dbReference type="Proteomes" id="UP000677913"/>
    </source>
</evidence>
<dbReference type="PANTHER" id="PTHR20861">
    <property type="entry name" value="HOMOSERINE/4-DIPHOSPHOCYTIDYL-2-C-METHYL-D-ERYTHRITOL KINASE"/>
    <property type="match status" value="1"/>
</dbReference>
<dbReference type="PRINTS" id="PR00958">
    <property type="entry name" value="HOMSERKINASE"/>
</dbReference>
<evidence type="ECO:0000256" key="8">
    <source>
        <dbReference type="ARBA" id="ARBA00022741"/>
    </source>
</evidence>
<dbReference type="InterPro" id="IPR000870">
    <property type="entry name" value="Homoserine_kinase"/>
</dbReference>
<feature type="domain" description="GHMP kinase C-terminal" evidence="16">
    <location>
        <begin position="250"/>
        <end position="299"/>
    </location>
</feature>
<keyword evidence="7 13" id="KW-0791">Threonine biosynthesis</keyword>
<feature type="region of interest" description="Disordered" evidence="14">
    <location>
        <begin position="153"/>
        <end position="175"/>
    </location>
</feature>
<keyword evidence="6 13" id="KW-0808">Transferase</keyword>
<evidence type="ECO:0000256" key="1">
    <source>
        <dbReference type="ARBA" id="ARBA00005015"/>
    </source>
</evidence>
<evidence type="ECO:0000256" key="6">
    <source>
        <dbReference type="ARBA" id="ARBA00022679"/>
    </source>
</evidence>
<evidence type="ECO:0000256" key="2">
    <source>
        <dbReference type="ARBA" id="ARBA00007370"/>
    </source>
</evidence>
<keyword evidence="8 13" id="KW-0547">Nucleotide-binding</keyword>
<dbReference type="InterPro" id="IPR014721">
    <property type="entry name" value="Ribsml_uS5_D2-typ_fold_subgr"/>
</dbReference>
<dbReference type="InterPro" id="IPR006204">
    <property type="entry name" value="GHMP_kinase_N_dom"/>
</dbReference>
<dbReference type="PIRSF" id="PIRSF000676">
    <property type="entry name" value="Homoser_kin"/>
    <property type="match status" value="1"/>
</dbReference>
<dbReference type="Proteomes" id="UP000677913">
    <property type="component" value="Unassembled WGS sequence"/>
</dbReference>
<dbReference type="Pfam" id="PF08544">
    <property type="entry name" value="GHMP_kinases_C"/>
    <property type="match status" value="1"/>
</dbReference>